<dbReference type="RefSeq" id="WP_376838432.1">
    <property type="nucleotide sequence ID" value="NZ_JBHMAU010000025.1"/>
</dbReference>
<name>A0ABV5WYU4_9MICO</name>
<keyword evidence="8" id="KW-1278">Translocase</keyword>
<keyword evidence="6" id="KW-0547">Nucleotide-binding</keyword>
<dbReference type="InterPro" id="IPR003593">
    <property type="entry name" value="AAA+_ATPase"/>
</dbReference>
<keyword evidence="9" id="KW-0472">Membrane</keyword>
<dbReference type="Gene3D" id="3.40.50.300">
    <property type="entry name" value="P-loop containing nucleotide triphosphate hydrolases"/>
    <property type="match status" value="2"/>
</dbReference>
<dbReference type="Proteomes" id="UP001589707">
    <property type="component" value="Unassembled WGS sequence"/>
</dbReference>
<evidence type="ECO:0000313" key="13">
    <source>
        <dbReference type="EMBL" id="MFB9775365.1"/>
    </source>
</evidence>
<dbReference type="InterPro" id="IPR015856">
    <property type="entry name" value="ABC_transpr_CbiO/EcfA_su"/>
</dbReference>
<dbReference type="PROSITE" id="PS50893">
    <property type="entry name" value="ABC_TRANSPORTER_2"/>
    <property type="match status" value="2"/>
</dbReference>
<dbReference type="InterPro" id="IPR017871">
    <property type="entry name" value="ABC_transporter-like_CS"/>
</dbReference>
<keyword evidence="4" id="KW-1003">Cell membrane</keyword>
<gene>
    <name evidence="13" type="ORF">ACFFN1_02900</name>
</gene>
<dbReference type="InterPro" id="IPR003439">
    <property type="entry name" value="ABC_transporter-like_ATP-bd"/>
</dbReference>
<dbReference type="InterPro" id="IPR027417">
    <property type="entry name" value="P-loop_NTPase"/>
</dbReference>
<feature type="domain" description="ABC transporter" evidence="12">
    <location>
        <begin position="6"/>
        <end position="247"/>
    </location>
</feature>
<feature type="compositionally biased region" description="Low complexity" evidence="11">
    <location>
        <begin position="250"/>
        <end position="274"/>
    </location>
</feature>
<comment type="caution">
    <text evidence="13">The sequence shown here is derived from an EMBL/GenBank/DDBJ whole genome shotgun (WGS) entry which is preliminary data.</text>
</comment>
<dbReference type="PROSITE" id="PS00211">
    <property type="entry name" value="ABC_TRANSPORTER_1"/>
    <property type="match status" value="1"/>
</dbReference>
<evidence type="ECO:0000313" key="14">
    <source>
        <dbReference type="Proteomes" id="UP001589707"/>
    </source>
</evidence>
<evidence type="ECO:0000256" key="9">
    <source>
        <dbReference type="ARBA" id="ARBA00023136"/>
    </source>
</evidence>
<evidence type="ECO:0000256" key="10">
    <source>
        <dbReference type="ARBA" id="ARBA00025157"/>
    </source>
</evidence>
<evidence type="ECO:0000256" key="7">
    <source>
        <dbReference type="ARBA" id="ARBA00022840"/>
    </source>
</evidence>
<dbReference type="Pfam" id="PF00005">
    <property type="entry name" value="ABC_tran"/>
    <property type="match status" value="2"/>
</dbReference>
<keyword evidence="3" id="KW-0813">Transport</keyword>
<feature type="region of interest" description="Disordered" evidence="11">
    <location>
        <begin position="250"/>
        <end position="289"/>
    </location>
</feature>
<dbReference type="EMBL" id="JBHMAU010000025">
    <property type="protein sequence ID" value="MFB9775365.1"/>
    <property type="molecule type" value="Genomic_DNA"/>
</dbReference>
<reference evidence="13 14" key="1">
    <citation type="submission" date="2024-09" db="EMBL/GenBank/DDBJ databases">
        <authorList>
            <person name="Sun Q."/>
            <person name="Mori K."/>
        </authorList>
    </citation>
    <scope>NUCLEOTIDE SEQUENCE [LARGE SCALE GENOMIC DNA]</scope>
    <source>
        <strain evidence="13 14">JCM 11683</strain>
    </source>
</reference>
<feature type="domain" description="ABC transporter" evidence="12">
    <location>
        <begin position="288"/>
        <end position="488"/>
    </location>
</feature>
<evidence type="ECO:0000256" key="6">
    <source>
        <dbReference type="ARBA" id="ARBA00022741"/>
    </source>
</evidence>
<comment type="similarity">
    <text evidence="2">Belongs to the ABC transporter superfamily.</text>
</comment>
<sequence length="488" mass="52550">MSFAYAELTDDAPASAAHSEDVACLNGISETIQAGEGVLICGPSGGGKSSLLRTLSGLIPQFHSGRFTGEVTVDGHDVSQRPLYETAAHVATVFQNPRAQFFSTEVASELAFAGENQGRPADQLRHDVVAAAAESGISDLLERRTAELSGGEKQLVCCAAALVESPAVQCFDEPTSNLSPLAIERFTEHLRRLRARGQTFLIAEHRVHFLRGLIDRVLVVDHGQIIEQMTAEQFWAQDTTQRRRLGLRTLTSPTLPDLPRARLHAPAAAQPPATTRDRQPGGQQPGGLEVENLRLSRGGRRVLDIAHAHFAPGRVHALVGPNGAGKTTFAHAVCGLLRTRGATVRIDGQVQPPRRRRARTALVMQEVHRQLLTSSAAEELTLGADEQRAHAALAEFGLEDYAQRHPQSLSGGQMQRLAIAQAVAEDRSVIILDEPSSGLDLRNMERVAGVLRSLADTGRTVIVITHDSELITACADRIVELTPLTAAP</sequence>
<protein>
    <submittedName>
        <fullName evidence="13">ABC transporter ATP-binding protein</fullName>
    </submittedName>
</protein>
<evidence type="ECO:0000259" key="12">
    <source>
        <dbReference type="PROSITE" id="PS50893"/>
    </source>
</evidence>
<evidence type="ECO:0000256" key="11">
    <source>
        <dbReference type="SAM" id="MobiDB-lite"/>
    </source>
</evidence>
<evidence type="ECO:0000256" key="1">
    <source>
        <dbReference type="ARBA" id="ARBA00004202"/>
    </source>
</evidence>
<dbReference type="SUPFAM" id="SSF52540">
    <property type="entry name" value="P-loop containing nucleoside triphosphate hydrolases"/>
    <property type="match status" value="2"/>
</dbReference>
<proteinExistence type="inferred from homology"/>
<keyword evidence="14" id="KW-1185">Reference proteome</keyword>
<evidence type="ECO:0000256" key="3">
    <source>
        <dbReference type="ARBA" id="ARBA00022448"/>
    </source>
</evidence>
<keyword evidence="7 13" id="KW-0067">ATP-binding</keyword>
<organism evidence="13 14">
    <name type="scientific">Brevibacterium otitidis</name>
    <dbReference type="NCBI Taxonomy" id="53364"/>
    <lineage>
        <taxon>Bacteria</taxon>
        <taxon>Bacillati</taxon>
        <taxon>Actinomycetota</taxon>
        <taxon>Actinomycetes</taxon>
        <taxon>Micrococcales</taxon>
        <taxon>Brevibacteriaceae</taxon>
        <taxon>Brevibacterium</taxon>
    </lineage>
</organism>
<dbReference type="InterPro" id="IPR050095">
    <property type="entry name" value="ECF_ABC_transporter_ATP-bd"/>
</dbReference>
<accession>A0ABV5WYU4</accession>
<keyword evidence="5" id="KW-0677">Repeat</keyword>
<evidence type="ECO:0000256" key="4">
    <source>
        <dbReference type="ARBA" id="ARBA00022475"/>
    </source>
</evidence>
<evidence type="ECO:0000256" key="8">
    <source>
        <dbReference type="ARBA" id="ARBA00022967"/>
    </source>
</evidence>
<dbReference type="PANTHER" id="PTHR43553">
    <property type="entry name" value="HEAVY METAL TRANSPORTER"/>
    <property type="match status" value="1"/>
</dbReference>
<dbReference type="GO" id="GO:0005524">
    <property type="term" value="F:ATP binding"/>
    <property type="evidence" value="ECO:0007669"/>
    <property type="project" value="UniProtKB-KW"/>
</dbReference>
<evidence type="ECO:0000256" key="2">
    <source>
        <dbReference type="ARBA" id="ARBA00005417"/>
    </source>
</evidence>
<dbReference type="SMART" id="SM00382">
    <property type="entry name" value="AAA"/>
    <property type="match status" value="2"/>
</dbReference>
<evidence type="ECO:0000256" key="5">
    <source>
        <dbReference type="ARBA" id="ARBA00022737"/>
    </source>
</evidence>
<comment type="subcellular location">
    <subcellularLocation>
        <location evidence="1">Cell membrane</location>
        <topology evidence="1">Peripheral membrane protein</topology>
    </subcellularLocation>
</comment>
<comment type="function">
    <text evidence="10">Probably part of an ABC transporter complex. Responsible for energy coupling to the transport system.</text>
</comment>
<dbReference type="CDD" id="cd03225">
    <property type="entry name" value="ABC_cobalt_CbiO_domain1"/>
    <property type="match status" value="1"/>
</dbReference>
<dbReference type="PANTHER" id="PTHR43553:SF23">
    <property type="entry name" value="ABC TRANSPORTER ATP-BINDING COMPONENT"/>
    <property type="match status" value="1"/>
</dbReference>